<dbReference type="EMBL" id="CP036432">
    <property type="protein sequence ID" value="QDV81434.1"/>
    <property type="molecule type" value="Genomic_DNA"/>
</dbReference>
<evidence type="ECO:0000259" key="1">
    <source>
        <dbReference type="Pfam" id="PF12728"/>
    </source>
</evidence>
<dbReference type="InterPro" id="IPR009061">
    <property type="entry name" value="DNA-bd_dom_put_sf"/>
</dbReference>
<dbReference type="Gene3D" id="1.10.238.160">
    <property type="match status" value="1"/>
</dbReference>
<dbReference type="NCBIfam" id="TIGR01764">
    <property type="entry name" value="excise"/>
    <property type="match status" value="1"/>
</dbReference>
<accession>A0ABX5XHH6</accession>
<organism evidence="2 3">
    <name type="scientific">Stieleria magnilauensis</name>
    <dbReference type="NCBI Taxonomy" id="2527963"/>
    <lineage>
        <taxon>Bacteria</taxon>
        <taxon>Pseudomonadati</taxon>
        <taxon>Planctomycetota</taxon>
        <taxon>Planctomycetia</taxon>
        <taxon>Pirellulales</taxon>
        <taxon>Pirellulaceae</taxon>
        <taxon>Stieleria</taxon>
    </lineage>
</organism>
<dbReference type="RefSeq" id="WP_145207233.1">
    <property type="nucleotide sequence ID" value="NZ_CP036432.1"/>
</dbReference>
<protein>
    <submittedName>
        <fullName evidence="2">Prophage CP4-57 regulatory protein (AlpA)</fullName>
    </submittedName>
</protein>
<sequence length="67" mass="7277">MSKSGPTSKLLSVTKVAERLGCSERTVYRLAGDGKMPRPVKLGVLTRWDSENLDEWVQAGCPTPTTA</sequence>
<dbReference type="InterPro" id="IPR041657">
    <property type="entry name" value="HTH_17"/>
</dbReference>
<gene>
    <name evidence="2" type="ORF">TBK1r_03510</name>
</gene>
<evidence type="ECO:0000313" key="3">
    <source>
        <dbReference type="Proteomes" id="UP000318081"/>
    </source>
</evidence>
<proteinExistence type="predicted"/>
<keyword evidence="3" id="KW-1185">Reference proteome</keyword>
<dbReference type="Proteomes" id="UP000318081">
    <property type="component" value="Chromosome"/>
</dbReference>
<feature type="domain" description="Helix-turn-helix" evidence="1">
    <location>
        <begin position="10"/>
        <end position="59"/>
    </location>
</feature>
<reference evidence="2 3" key="1">
    <citation type="submission" date="2019-02" db="EMBL/GenBank/DDBJ databases">
        <title>Deep-cultivation of Planctomycetes and their phenomic and genomic characterization uncovers novel biology.</title>
        <authorList>
            <person name="Wiegand S."/>
            <person name="Jogler M."/>
            <person name="Boedeker C."/>
            <person name="Pinto D."/>
            <person name="Vollmers J."/>
            <person name="Rivas-Marin E."/>
            <person name="Kohn T."/>
            <person name="Peeters S.H."/>
            <person name="Heuer A."/>
            <person name="Rast P."/>
            <person name="Oberbeckmann S."/>
            <person name="Bunk B."/>
            <person name="Jeske O."/>
            <person name="Meyerdierks A."/>
            <person name="Storesund J.E."/>
            <person name="Kallscheuer N."/>
            <person name="Luecker S."/>
            <person name="Lage O.M."/>
            <person name="Pohl T."/>
            <person name="Merkel B.J."/>
            <person name="Hornburger P."/>
            <person name="Mueller R.-W."/>
            <person name="Bruemmer F."/>
            <person name="Labrenz M."/>
            <person name="Spormann A.M."/>
            <person name="Op den Camp H."/>
            <person name="Overmann J."/>
            <person name="Amann R."/>
            <person name="Jetten M.S.M."/>
            <person name="Mascher T."/>
            <person name="Medema M.H."/>
            <person name="Devos D.P."/>
            <person name="Kaster A.-K."/>
            <person name="Ovreas L."/>
            <person name="Rohde M."/>
            <person name="Galperin M.Y."/>
            <person name="Jogler C."/>
        </authorList>
    </citation>
    <scope>NUCLEOTIDE SEQUENCE [LARGE SCALE GENOMIC DNA]</scope>
    <source>
        <strain evidence="2 3">TBK1r</strain>
    </source>
</reference>
<dbReference type="Pfam" id="PF12728">
    <property type="entry name" value="HTH_17"/>
    <property type="match status" value="1"/>
</dbReference>
<evidence type="ECO:0000313" key="2">
    <source>
        <dbReference type="EMBL" id="QDV81434.1"/>
    </source>
</evidence>
<dbReference type="SUPFAM" id="SSF46955">
    <property type="entry name" value="Putative DNA-binding domain"/>
    <property type="match status" value="1"/>
</dbReference>
<dbReference type="InterPro" id="IPR010093">
    <property type="entry name" value="SinI_DNA-bd"/>
</dbReference>
<name>A0ABX5XHH6_9BACT</name>